<dbReference type="EMBL" id="RBPJ01000327">
    <property type="protein sequence ID" value="RMN87532.1"/>
    <property type="molecule type" value="Genomic_DNA"/>
</dbReference>
<sequence length="80" mass="8865">WQSAHEHKIQIAQTVTTLCGAESEPEKLPASVRGDALLTHQYLSDVEAYFEQCILEEAQISSSSVPGDFLLLPDMFKSLD</sequence>
<dbReference type="RefSeq" id="WP_147464048.1">
    <property type="nucleotide sequence ID" value="NZ_RBPJ01000327.1"/>
</dbReference>
<feature type="non-terminal residue" evidence="1">
    <location>
        <position position="80"/>
    </location>
</feature>
<evidence type="ECO:0000313" key="1">
    <source>
        <dbReference type="EMBL" id="RMN87532.1"/>
    </source>
</evidence>
<dbReference type="AlphaFoldDB" id="A0A3M3QTG1"/>
<gene>
    <name evidence="1" type="ORF">ALQ51_05078</name>
</gene>
<reference evidence="1 2" key="1">
    <citation type="submission" date="2018-08" db="EMBL/GenBank/DDBJ databases">
        <title>Recombination of ecologically and evolutionarily significant loci maintains genetic cohesion in the Pseudomonas syringae species complex.</title>
        <authorList>
            <person name="Dillon M."/>
            <person name="Thakur S."/>
            <person name="Almeida R.N.D."/>
            <person name="Weir B.S."/>
            <person name="Guttman D.S."/>
        </authorList>
    </citation>
    <scope>NUCLEOTIDE SEQUENCE [LARGE SCALE GENOMIC DNA]</scope>
    <source>
        <strain evidence="1 2">ICMP 15203</strain>
    </source>
</reference>
<comment type="caution">
    <text evidence="1">The sequence shown here is derived from an EMBL/GenBank/DDBJ whole genome shotgun (WGS) entry which is preliminary data.</text>
</comment>
<dbReference type="Proteomes" id="UP000270524">
    <property type="component" value="Unassembled WGS sequence"/>
</dbReference>
<organism evidence="1 2">
    <name type="scientific">Pseudomonas cannabina</name>
    <dbReference type="NCBI Taxonomy" id="86840"/>
    <lineage>
        <taxon>Bacteria</taxon>
        <taxon>Pseudomonadati</taxon>
        <taxon>Pseudomonadota</taxon>
        <taxon>Gammaproteobacteria</taxon>
        <taxon>Pseudomonadales</taxon>
        <taxon>Pseudomonadaceae</taxon>
        <taxon>Pseudomonas</taxon>
    </lineage>
</organism>
<evidence type="ECO:0000313" key="2">
    <source>
        <dbReference type="Proteomes" id="UP000270524"/>
    </source>
</evidence>
<accession>A0A3M3QTG1</accession>
<feature type="non-terminal residue" evidence="1">
    <location>
        <position position="1"/>
    </location>
</feature>
<name>A0A3M3QTG1_PSECA</name>
<protein>
    <submittedName>
        <fullName evidence="1">Uncharacterized protein</fullName>
    </submittedName>
</protein>
<proteinExistence type="predicted"/>